<dbReference type="PROSITE" id="PS50995">
    <property type="entry name" value="HTH_MARR_2"/>
    <property type="match status" value="1"/>
</dbReference>
<evidence type="ECO:0000256" key="2">
    <source>
        <dbReference type="ARBA" id="ARBA00023125"/>
    </source>
</evidence>
<dbReference type="AlphaFoldDB" id="A0A1M6PWX8"/>
<evidence type="ECO:0000256" key="3">
    <source>
        <dbReference type="ARBA" id="ARBA00023163"/>
    </source>
</evidence>
<dbReference type="EMBL" id="FRAC01000009">
    <property type="protein sequence ID" value="SHK12427.1"/>
    <property type="molecule type" value="Genomic_DNA"/>
</dbReference>
<name>A0A1M6PWX8_9FIRM</name>
<dbReference type="PANTHER" id="PTHR42756:SF1">
    <property type="entry name" value="TRANSCRIPTIONAL REPRESSOR OF EMRAB OPERON"/>
    <property type="match status" value="1"/>
</dbReference>
<proteinExistence type="predicted"/>
<keyword evidence="2 5" id="KW-0238">DNA-binding</keyword>
<evidence type="ECO:0000313" key="6">
    <source>
        <dbReference type="Proteomes" id="UP000184386"/>
    </source>
</evidence>
<accession>A0A1M6PWX8</accession>
<gene>
    <name evidence="5" type="ORF">SAMN02745136_01772</name>
</gene>
<dbReference type="STRING" id="1121322.SAMN02745136_01772"/>
<dbReference type="SUPFAM" id="SSF46785">
    <property type="entry name" value="Winged helix' DNA-binding domain"/>
    <property type="match status" value="1"/>
</dbReference>
<sequence>MKQGGFKLDYKELAFELMQNMHKIRQAGPQKQISESMQGEQFVLQFLALNKRSVLPSEISNKMGISSARVAAALNSLERKEMVTRQINTSDRRKILVDLTPKGKAFAEKHHQEAMEIMAGVLGMLGEQDARECVRITGRIAEFASQNKDKIK</sequence>
<protein>
    <submittedName>
        <fullName evidence="5">DNA-binding transcriptional regulator, MarR family</fullName>
    </submittedName>
</protein>
<dbReference type="PANTHER" id="PTHR42756">
    <property type="entry name" value="TRANSCRIPTIONAL REGULATOR, MARR"/>
    <property type="match status" value="1"/>
</dbReference>
<feature type="domain" description="HTH marR-type" evidence="4">
    <location>
        <begin position="10"/>
        <end position="142"/>
    </location>
</feature>
<dbReference type="GO" id="GO:0003677">
    <property type="term" value="F:DNA binding"/>
    <property type="evidence" value="ECO:0007669"/>
    <property type="project" value="UniProtKB-KW"/>
</dbReference>
<dbReference type="Proteomes" id="UP000184386">
    <property type="component" value="Unassembled WGS sequence"/>
</dbReference>
<evidence type="ECO:0000256" key="1">
    <source>
        <dbReference type="ARBA" id="ARBA00023015"/>
    </source>
</evidence>
<dbReference type="PRINTS" id="PR00598">
    <property type="entry name" value="HTHMARR"/>
</dbReference>
<keyword evidence="1" id="KW-0805">Transcription regulation</keyword>
<dbReference type="Gene3D" id="1.10.10.10">
    <property type="entry name" value="Winged helix-like DNA-binding domain superfamily/Winged helix DNA-binding domain"/>
    <property type="match status" value="1"/>
</dbReference>
<dbReference type="Pfam" id="PF01047">
    <property type="entry name" value="MarR"/>
    <property type="match status" value="1"/>
</dbReference>
<evidence type="ECO:0000313" key="5">
    <source>
        <dbReference type="EMBL" id="SHK12427.1"/>
    </source>
</evidence>
<dbReference type="SMART" id="SM00347">
    <property type="entry name" value="HTH_MARR"/>
    <property type="match status" value="1"/>
</dbReference>
<dbReference type="InterPro" id="IPR036388">
    <property type="entry name" value="WH-like_DNA-bd_sf"/>
</dbReference>
<keyword evidence="3" id="KW-0804">Transcription</keyword>
<keyword evidence="6" id="KW-1185">Reference proteome</keyword>
<reference evidence="5 6" key="1">
    <citation type="submission" date="2016-11" db="EMBL/GenBank/DDBJ databases">
        <authorList>
            <person name="Jaros S."/>
            <person name="Januszkiewicz K."/>
            <person name="Wedrychowicz H."/>
        </authorList>
    </citation>
    <scope>NUCLEOTIDE SEQUENCE [LARGE SCALE GENOMIC DNA]</scope>
    <source>
        <strain evidence="5 6">DSM 15929</strain>
    </source>
</reference>
<evidence type="ECO:0000259" key="4">
    <source>
        <dbReference type="PROSITE" id="PS50995"/>
    </source>
</evidence>
<dbReference type="InterPro" id="IPR000835">
    <property type="entry name" value="HTH_MarR-typ"/>
</dbReference>
<organism evidence="5 6">
    <name type="scientific">Anaerocolumna jejuensis DSM 15929</name>
    <dbReference type="NCBI Taxonomy" id="1121322"/>
    <lineage>
        <taxon>Bacteria</taxon>
        <taxon>Bacillati</taxon>
        <taxon>Bacillota</taxon>
        <taxon>Clostridia</taxon>
        <taxon>Lachnospirales</taxon>
        <taxon>Lachnospiraceae</taxon>
        <taxon>Anaerocolumna</taxon>
    </lineage>
</organism>
<dbReference type="GO" id="GO:0003700">
    <property type="term" value="F:DNA-binding transcription factor activity"/>
    <property type="evidence" value="ECO:0007669"/>
    <property type="project" value="InterPro"/>
</dbReference>
<dbReference type="InterPro" id="IPR036390">
    <property type="entry name" value="WH_DNA-bd_sf"/>
</dbReference>
<dbReference type="OrthoDB" id="3237509at2"/>